<proteinExistence type="predicted"/>
<organism evidence="2">
    <name type="scientific">Oceaniferula spumae</name>
    <dbReference type="NCBI Taxonomy" id="2979115"/>
    <lineage>
        <taxon>Bacteria</taxon>
        <taxon>Pseudomonadati</taxon>
        <taxon>Verrucomicrobiota</taxon>
        <taxon>Verrucomicrobiia</taxon>
        <taxon>Verrucomicrobiales</taxon>
        <taxon>Verrucomicrobiaceae</taxon>
        <taxon>Oceaniferula</taxon>
    </lineage>
</organism>
<evidence type="ECO:0000313" key="2">
    <source>
        <dbReference type="EMBL" id="BDS06352.1"/>
    </source>
</evidence>
<reference evidence="2" key="1">
    <citation type="submission" date="2024-07" db="EMBL/GenBank/DDBJ databases">
        <title>Complete genome sequence of Verrucomicrobiaceae bacterium NT6N.</title>
        <authorList>
            <person name="Huang C."/>
            <person name="Takami H."/>
            <person name="Hamasaki K."/>
        </authorList>
    </citation>
    <scope>NUCLEOTIDE SEQUENCE</scope>
    <source>
        <strain evidence="2">NT6N</strain>
    </source>
</reference>
<sequence length="364" mass="41222">MLESNPKHMKIPFPAAAICLVFLFSHGTPATAEDTQKSQATTAIYSADQRVLLVSVQGKERFRYTFNLGGAINGIYDLVIAPKQNLIGESFQGETTDRVIQWTYWNSRYEALPHKLGDGDVRANVTMEGCYHGDALCSVLKTPESGATKTLVFESRIEHWFYKVLDRHGRPKFDTTSRYEVLDDGSLKLTRTVFRHPWTLHNVTEKTFDVGKPKREKKEKTRLIAIHHGPKTMTSYFEGWTPLNRTILPMQSHGRGEFKKNGYQFWQPEELGGWAMAHSDTLAFAVAFGAKQIPKNDHKTQLAFNKLDLPQHRLNILLPAIETNWPENSSLTQSLIFIVGSPSDVRGRADKLVKSVPLPKISER</sequence>
<accession>A0AAT9FK85</accession>
<protein>
    <submittedName>
        <fullName evidence="2">Uncharacterized protein</fullName>
    </submittedName>
</protein>
<name>A0AAT9FK85_9BACT</name>
<dbReference type="AlphaFoldDB" id="A0AAT9FK85"/>
<evidence type="ECO:0000256" key="1">
    <source>
        <dbReference type="SAM" id="SignalP"/>
    </source>
</evidence>
<keyword evidence="1" id="KW-0732">Signal</keyword>
<gene>
    <name evidence="2" type="ORF">NT6N_13920</name>
</gene>
<feature type="chain" id="PRO_5043467871" evidence="1">
    <location>
        <begin position="33"/>
        <end position="364"/>
    </location>
</feature>
<dbReference type="KEGG" id="osu:NT6N_13920"/>
<feature type="signal peptide" evidence="1">
    <location>
        <begin position="1"/>
        <end position="32"/>
    </location>
</feature>
<dbReference type="EMBL" id="AP026866">
    <property type="protein sequence ID" value="BDS06352.1"/>
    <property type="molecule type" value="Genomic_DNA"/>
</dbReference>